<dbReference type="PANTHER" id="PTHR35394">
    <property type="entry name" value="DUF3176 DOMAIN-CONTAINING PROTEIN"/>
    <property type="match status" value="1"/>
</dbReference>
<evidence type="ECO:0000256" key="1">
    <source>
        <dbReference type="SAM" id="MobiDB-lite"/>
    </source>
</evidence>
<dbReference type="Proteomes" id="UP001152649">
    <property type="component" value="Unassembled WGS sequence"/>
</dbReference>
<gene>
    <name evidence="3" type="ORF">PSALAMII_LOCUS1404</name>
</gene>
<dbReference type="InterPro" id="IPR021514">
    <property type="entry name" value="DUF3176"/>
</dbReference>
<feature type="transmembrane region" description="Helical" evidence="2">
    <location>
        <begin position="532"/>
        <end position="555"/>
    </location>
</feature>
<name>A0A9W4IGK5_9EURO</name>
<feature type="transmembrane region" description="Helical" evidence="2">
    <location>
        <begin position="91"/>
        <end position="112"/>
    </location>
</feature>
<evidence type="ECO:0000313" key="3">
    <source>
        <dbReference type="EMBL" id="CAG8280642.1"/>
    </source>
</evidence>
<comment type="caution">
    <text evidence="3">The sequence shown here is derived from an EMBL/GenBank/DDBJ whole genome shotgun (WGS) entry which is preliminary data.</text>
</comment>
<dbReference type="EMBL" id="CAJVPG010000044">
    <property type="protein sequence ID" value="CAG8280642.1"/>
    <property type="molecule type" value="Genomic_DNA"/>
</dbReference>
<keyword evidence="2" id="KW-0472">Membrane</keyword>
<dbReference type="OrthoDB" id="5242705at2759"/>
<accession>A0A9W4IGK5</accession>
<protein>
    <submittedName>
        <fullName evidence="3">Uncharacterized protein</fullName>
    </submittedName>
</protein>
<feature type="region of interest" description="Disordered" evidence="1">
    <location>
        <begin position="1"/>
        <end position="43"/>
    </location>
</feature>
<keyword evidence="2" id="KW-1133">Transmembrane helix</keyword>
<reference evidence="3" key="1">
    <citation type="submission" date="2021-07" db="EMBL/GenBank/DDBJ databases">
        <authorList>
            <person name="Branca A.L. A."/>
        </authorList>
    </citation>
    <scope>NUCLEOTIDE SEQUENCE</scope>
</reference>
<sequence length="615" mass="67421">MPIEMAPLNPAQTDVTEESAPLQPLSTTDATEDSVPSKPSSITGNRRKSILLDTWIFESLALIFSIACFVAILGLLGAYNNEVRPEMAYKLSLNAIISILATGCKSSLALVIGEAICQLKWLHFKSENKSSLSGMQMFDAASRGPLGSLGILIHQKAKSLVCLGATVVVLLLAFDPFMQQVINYPVRQSDIPDGQAVAKQLYGVTPGTMQDWETAFGKGLWPQNNFDVSPVCSSGNCTWNEFSSIGVCNKCFNVTSSAQLNCNLGNATKWSNQTCEITLPDNAGIGYNFSVTMQHHFAGGFIGPPSNGSGNALEFPPAIVWIAEDWIAGDSDDLEKFSIGGITAPLAVFAYAELFPSPQVPLTAPLSNRISATNVTICAHTICLRDYHISIENGQASIQIVNVDFGIRTFDYPNKLVHWTPNNKSKVDFAVDEDQRGFPTHGPTNRFLVMASQRFFPVEQYPNVFKINPTNHQWDTDWGYNTDPINDRIREIGFTSLMSDVAASFTQMGLENSNHTLNGTARTSKVFVSVQWYWVILPACLVVVGTIFFIGTTILSRNANMPLWKSSALAPFYHGLEESEGNEFQSSSIMETAAEREDVQLRYSEANGRLMLQRG</sequence>
<dbReference type="AlphaFoldDB" id="A0A9W4IGK5"/>
<dbReference type="Pfam" id="PF11374">
    <property type="entry name" value="DUF3176"/>
    <property type="match status" value="1"/>
</dbReference>
<evidence type="ECO:0000256" key="2">
    <source>
        <dbReference type="SAM" id="Phobius"/>
    </source>
</evidence>
<proteinExistence type="predicted"/>
<keyword evidence="4" id="KW-1185">Reference proteome</keyword>
<dbReference type="PANTHER" id="PTHR35394:SF5">
    <property type="entry name" value="DUF3176 DOMAIN-CONTAINING PROTEIN"/>
    <property type="match status" value="1"/>
</dbReference>
<keyword evidence="2" id="KW-0812">Transmembrane</keyword>
<feature type="transmembrane region" description="Helical" evidence="2">
    <location>
        <begin position="55"/>
        <end position="79"/>
    </location>
</feature>
<evidence type="ECO:0000313" key="4">
    <source>
        <dbReference type="Proteomes" id="UP001152649"/>
    </source>
</evidence>
<organism evidence="3 4">
    <name type="scientific">Penicillium salamii</name>
    <dbReference type="NCBI Taxonomy" id="1612424"/>
    <lineage>
        <taxon>Eukaryota</taxon>
        <taxon>Fungi</taxon>
        <taxon>Dikarya</taxon>
        <taxon>Ascomycota</taxon>
        <taxon>Pezizomycotina</taxon>
        <taxon>Eurotiomycetes</taxon>
        <taxon>Eurotiomycetidae</taxon>
        <taxon>Eurotiales</taxon>
        <taxon>Aspergillaceae</taxon>
        <taxon>Penicillium</taxon>
    </lineage>
</organism>